<dbReference type="PANTHER" id="PTHR33711:SF7">
    <property type="entry name" value="INTRADIOL RING-CLEAVAGE DIOXYGENASES DOMAIN-CONTAINING PROTEIN-RELATED"/>
    <property type="match status" value="1"/>
</dbReference>
<reference evidence="2" key="1">
    <citation type="submission" date="2021-07" db="EMBL/GenBank/DDBJ databases">
        <title>Roseobacter insulae sp. nov., isolated from a tidal flat.</title>
        <authorList>
            <person name="Park S."/>
            <person name="Yoon J.-H."/>
        </authorList>
    </citation>
    <scope>NUCLEOTIDE SEQUENCE</scope>
    <source>
        <strain evidence="2">YSTF-M11</strain>
    </source>
</reference>
<dbReference type="InterPro" id="IPR000627">
    <property type="entry name" value="Intradiol_dOase_C"/>
</dbReference>
<dbReference type="PANTHER" id="PTHR33711">
    <property type="entry name" value="DIOXYGENASE, PUTATIVE (AFU_ORTHOLOGUE AFUA_2G02910)-RELATED"/>
    <property type="match status" value="1"/>
</dbReference>
<dbReference type="GO" id="GO:0018576">
    <property type="term" value="F:catechol 1,2-dioxygenase activity"/>
    <property type="evidence" value="ECO:0007669"/>
    <property type="project" value="InterPro"/>
</dbReference>
<gene>
    <name evidence="2" type="ORF">KX928_05535</name>
</gene>
<name>A0A9X1FUR3_9RHOB</name>
<accession>A0A9X1FUR3</accession>
<dbReference type="PROSITE" id="PS00083">
    <property type="entry name" value="INTRADIOL_DIOXYGENAS"/>
    <property type="match status" value="1"/>
</dbReference>
<dbReference type="GO" id="GO:0009712">
    <property type="term" value="P:catechol-containing compound metabolic process"/>
    <property type="evidence" value="ECO:0007669"/>
    <property type="project" value="InterPro"/>
</dbReference>
<dbReference type="InterPro" id="IPR007535">
    <property type="entry name" value="Catechol_dOase_N"/>
</dbReference>
<dbReference type="InterPro" id="IPR039390">
    <property type="entry name" value="1_2-HQD/HQD"/>
</dbReference>
<organism evidence="2 3">
    <name type="scientific">Roseobacter insulae</name>
    <dbReference type="NCBI Taxonomy" id="2859783"/>
    <lineage>
        <taxon>Bacteria</taxon>
        <taxon>Pseudomonadati</taxon>
        <taxon>Pseudomonadota</taxon>
        <taxon>Alphaproteobacteria</taxon>
        <taxon>Rhodobacterales</taxon>
        <taxon>Roseobacteraceae</taxon>
        <taxon>Roseobacter</taxon>
    </lineage>
</organism>
<dbReference type="CDD" id="cd03461">
    <property type="entry name" value="1_2-HQD"/>
    <property type="match status" value="1"/>
</dbReference>
<proteinExistence type="predicted"/>
<keyword evidence="2" id="KW-0223">Dioxygenase</keyword>
<dbReference type="InterPro" id="IPR050770">
    <property type="entry name" value="Intradiol_RC_Dioxygenase"/>
</dbReference>
<dbReference type="Pfam" id="PF00775">
    <property type="entry name" value="Dioxygenase_C"/>
    <property type="match status" value="1"/>
</dbReference>
<evidence type="ECO:0000259" key="1">
    <source>
        <dbReference type="PROSITE" id="PS00083"/>
    </source>
</evidence>
<comment type="caution">
    <text evidence="2">The sequence shown here is derived from an EMBL/GenBank/DDBJ whole genome shotgun (WGS) entry which is preliminary data.</text>
</comment>
<protein>
    <submittedName>
        <fullName evidence="2">Intradiol ring-cleavage dioxygenase</fullName>
    </submittedName>
</protein>
<dbReference type="AlphaFoldDB" id="A0A9X1FUR3"/>
<dbReference type="Proteomes" id="UP001138661">
    <property type="component" value="Unassembled WGS sequence"/>
</dbReference>
<keyword evidence="2" id="KW-0560">Oxidoreductase</keyword>
<feature type="domain" description="Intradiol ring-cleavage dioxygenases" evidence="1">
    <location>
        <begin position="132"/>
        <end position="160"/>
    </location>
</feature>
<dbReference type="EMBL" id="JAHXDN010000001">
    <property type="protein sequence ID" value="MBW4707243.1"/>
    <property type="molecule type" value="Genomic_DNA"/>
</dbReference>
<evidence type="ECO:0000313" key="3">
    <source>
        <dbReference type="Proteomes" id="UP001138661"/>
    </source>
</evidence>
<dbReference type="RefSeq" id="WP_219499786.1">
    <property type="nucleotide sequence ID" value="NZ_JAHXDN010000001.1"/>
</dbReference>
<keyword evidence="3" id="KW-1185">Reference proteome</keyword>
<dbReference type="Pfam" id="PF04444">
    <property type="entry name" value="Dioxygenase_N"/>
    <property type="match status" value="1"/>
</dbReference>
<evidence type="ECO:0000313" key="2">
    <source>
        <dbReference type="EMBL" id="MBW4707243.1"/>
    </source>
</evidence>
<sequence length="291" mass="32470">MTETGYFTEENSAEVVTSRNADAKDARLAEVMDSVVRHLHAAVKEIEPTQEEWFEAIRFLTEVGHMCNDWRQEFILLSDVTGVSMLVDAINNRKPTGASESTVLGPFHVPDAPELPMGSDICLDQKGDPMLVKGRILDASGAPINAVKIDVWQANDEGFYDVQQKGLQPDFNLRGVFRTGPDGSYHFKGVKPKFYPIPDDGPVGQMLTRLGRHPYRPAHLHYILEADGFETLITHIFDPDDPYIHSDAVFGVKKSLLAKFDLIDDPARIAAAGFDRPYYEVVHDFVLAPET</sequence>
<dbReference type="GO" id="GO:0008199">
    <property type="term" value="F:ferric iron binding"/>
    <property type="evidence" value="ECO:0007669"/>
    <property type="project" value="InterPro"/>
</dbReference>